<dbReference type="GO" id="GO:0005737">
    <property type="term" value="C:cytoplasm"/>
    <property type="evidence" value="ECO:0007669"/>
    <property type="project" value="InterPro"/>
</dbReference>
<dbReference type="InterPro" id="IPR036649">
    <property type="entry name" value="Pyrophosphatase_sf"/>
</dbReference>
<accession>A0A0G1J8L9</accession>
<keyword evidence="5" id="KW-0460">Magnesium</keyword>
<dbReference type="AlphaFoldDB" id="A0A0G1J8L9"/>
<dbReference type="GO" id="GO:0006796">
    <property type="term" value="P:phosphate-containing compound metabolic process"/>
    <property type="evidence" value="ECO:0007669"/>
    <property type="project" value="InterPro"/>
</dbReference>
<keyword evidence="4" id="KW-0378">Hydrolase</keyword>
<evidence type="ECO:0000256" key="3">
    <source>
        <dbReference type="ARBA" id="ARBA00022723"/>
    </source>
</evidence>
<name>A0A0G1J8L9_9BACT</name>
<dbReference type="InterPro" id="IPR008162">
    <property type="entry name" value="Pyrophosphatase"/>
</dbReference>
<dbReference type="GO" id="GO:0000287">
    <property type="term" value="F:magnesium ion binding"/>
    <property type="evidence" value="ECO:0007669"/>
    <property type="project" value="InterPro"/>
</dbReference>
<sequence length="98" mass="11386">MINMLAFLGQKVNYEVNYGYIPNTRSADGEELDAYVLGVDKPIEKITGTCIAIIQRTDDNDDKLIVTPDVIDFSDHEIEKLVEFQERWFKHVILRKRI</sequence>
<protein>
    <recommendedName>
        <fullName evidence="2">inorganic diphosphatase</fullName>
        <ecNumber evidence="2">3.6.1.1</ecNumber>
    </recommendedName>
</protein>
<evidence type="ECO:0000256" key="4">
    <source>
        <dbReference type="ARBA" id="ARBA00022801"/>
    </source>
</evidence>
<proteinExistence type="predicted"/>
<dbReference type="Gene3D" id="3.90.80.10">
    <property type="entry name" value="Inorganic pyrophosphatase"/>
    <property type="match status" value="1"/>
</dbReference>
<evidence type="ECO:0000256" key="2">
    <source>
        <dbReference type="ARBA" id="ARBA00012146"/>
    </source>
</evidence>
<organism evidence="6 7">
    <name type="scientific">Candidatus Curtissbacteria bacterium GW2011_GWC1_44_33</name>
    <dbReference type="NCBI Taxonomy" id="1618413"/>
    <lineage>
        <taxon>Bacteria</taxon>
        <taxon>Candidatus Curtissiibacteriota</taxon>
    </lineage>
</organism>
<dbReference type="EMBL" id="LCIZ01000006">
    <property type="protein sequence ID" value="KKT67590.1"/>
    <property type="molecule type" value="Genomic_DNA"/>
</dbReference>
<evidence type="ECO:0000256" key="5">
    <source>
        <dbReference type="ARBA" id="ARBA00022842"/>
    </source>
</evidence>
<comment type="caution">
    <text evidence="6">The sequence shown here is derived from an EMBL/GenBank/DDBJ whole genome shotgun (WGS) entry which is preliminary data.</text>
</comment>
<evidence type="ECO:0000313" key="7">
    <source>
        <dbReference type="Proteomes" id="UP000033901"/>
    </source>
</evidence>
<evidence type="ECO:0000256" key="1">
    <source>
        <dbReference type="ARBA" id="ARBA00001946"/>
    </source>
</evidence>
<dbReference type="EC" id="3.6.1.1" evidence="2"/>
<dbReference type="Proteomes" id="UP000033901">
    <property type="component" value="Unassembled WGS sequence"/>
</dbReference>
<keyword evidence="3" id="KW-0479">Metal-binding</keyword>
<dbReference type="GO" id="GO:0004427">
    <property type="term" value="F:inorganic diphosphate phosphatase activity"/>
    <property type="evidence" value="ECO:0007669"/>
    <property type="project" value="UniProtKB-EC"/>
</dbReference>
<dbReference type="Pfam" id="PF00719">
    <property type="entry name" value="Pyrophosphatase"/>
    <property type="match status" value="1"/>
</dbReference>
<comment type="cofactor">
    <cofactor evidence="1">
        <name>Mg(2+)</name>
        <dbReference type="ChEBI" id="CHEBI:18420"/>
    </cofactor>
</comment>
<gene>
    <name evidence="6" type="ORF">UW61_C0006G0018</name>
</gene>
<dbReference type="SUPFAM" id="SSF50324">
    <property type="entry name" value="Inorganic pyrophosphatase"/>
    <property type="match status" value="1"/>
</dbReference>
<evidence type="ECO:0000313" key="6">
    <source>
        <dbReference type="EMBL" id="KKT67590.1"/>
    </source>
</evidence>
<reference evidence="6 7" key="1">
    <citation type="journal article" date="2015" name="Nature">
        <title>rRNA introns, odd ribosomes, and small enigmatic genomes across a large radiation of phyla.</title>
        <authorList>
            <person name="Brown C.T."/>
            <person name="Hug L.A."/>
            <person name="Thomas B.C."/>
            <person name="Sharon I."/>
            <person name="Castelle C.J."/>
            <person name="Singh A."/>
            <person name="Wilkins M.J."/>
            <person name="Williams K.H."/>
            <person name="Banfield J.F."/>
        </authorList>
    </citation>
    <scope>NUCLEOTIDE SEQUENCE [LARGE SCALE GENOMIC DNA]</scope>
</reference>